<accession>A0A317SAP8</accession>
<proteinExistence type="predicted"/>
<sequence length="369" mass="41940">DALSRIYEGESDLNPLYIHDYMKETDDISDNTVYEPELRTMEPMHEFSPTSPPYSYTEYPNEAPVPPESPCSITAGNDWGNQCTLRSTPPEELQHSALHYTHCYVDHCPYHQTEIKFTNNHPRQWGKSTPYPLSEGLRPQQQTTGGRPMSAGEGPSTIAQPMPRSYAIPPQLNPVAPAFQMPEPEPVENLTTEAIAAFRMPGPDSPTPIGRVERLESLTNETTVSVMSPTMTEYRRGLYDGLEDNEEDDLPETTGGSEIEDERDNLQTVNEMIGMFRAYMVAAYRTEPIWKKVNENMDSTGDLSSYKVANGMLYAKTRYGEDCLYIPRGPAYGNTTLREYVISKIHNKGHHSVERNLWYTTEYLFWPEM</sequence>
<gene>
    <name evidence="2" type="ORF">C7212DRAFT_349013</name>
</gene>
<feature type="region of interest" description="Disordered" evidence="1">
    <location>
        <begin position="121"/>
        <end position="157"/>
    </location>
</feature>
<keyword evidence="3" id="KW-1185">Reference proteome</keyword>
<feature type="non-terminal residue" evidence="2">
    <location>
        <position position="1"/>
    </location>
</feature>
<evidence type="ECO:0000313" key="2">
    <source>
        <dbReference type="EMBL" id="PWW71542.1"/>
    </source>
</evidence>
<dbReference type="Proteomes" id="UP000246991">
    <property type="component" value="Unassembled WGS sequence"/>
</dbReference>
<evidence type="ECO:0000256" key="1">
    <source>
        <dbReference type="SAM" id="MobiDB-lite"/>
    </source>
</evidence>
<dbReference type="AlphaFoldDB" id="A0A317SAP8"/>
<evidence type="ECO:0000313" key="3">
    <source>
        <dbReference type="Proteomes" id="UP000246991"/>
    </source>
</evidence>
<comment type="caution">
    <text evidence="2">The sequence shown here is derived from an EMBL/GenBank/DDBJ whole genome shotgun (WGS) entry which is preliminary data.</text>
</comment>
<dbReference type="Gene3D" id="1.10.340.70">
    <property type="match status" value="1"/>
</dbReference>
<name>A0A317SAP8_9PEZI</name>
<dbReference type="EMBL" id="PYWC01000577">
    <property type="protein sequence ID" value="PWW71542.1"/>
    <property type="molecule type" value="Genomic_DNA"/>
</dbReference>
<reference evidence="2 3" key="1">
    <citation type="submission" date="2018-03" db="EMBL/GenBank/DDBJ databases">
        <title>Genomes of Pezizomycetes fungi and the evolution of truffles.</title>
        <authorList>
            <person name="Murat C."/>
            <person name="Payen T."/>
            <person name="Noel B."/>
            <person name="Kuo A."/>
            <person name="Martin F.M."/>
        </authorList>
    </citation>
    <scope>NUCLEOTIDE SEQUENCE [LARGE SCALE GENOMIC DNA]</scope>
    <source>
        <strain evidence="2">091103-1</strain>
    </source>
</reference>
<feature type="region of interest" description="Disordered" evidence="1">
    <location>
        <begin position="43"/>
        <end position="65"/>
    </location>
</feature>
<organism evidence="2 3">
    <name type="scientific">Tuber magnatum</name>
    <name type="common">white Piedmont truffle</name>
    <dbReference type="NCBI Taxonomy" id="42249"/>
    <lineage>
        <taxon>Eukaryota</taxon>
        <taxon>Fungi</taxon>
        <taxon>Dikarya</taxon>
        <taxon>Ascomycota</taxon>
        <taxon>Pezizomycotina</taxon>
        <taxon>Pezizomycetes</taxon>
        <taxon>Pezizales</taxon>
        <taxon>Tuberaceae</taxon>
        <taxon>Tuber</taxon>
    </lineage>
</organism>
<protein>
    <submittedName>
        <fullName evidence="2">Uncharacterized protein</fullName>
    </submittedName>
</protein>